<evidence type="ECO:0000313" key="3">
    <source>
        <dbReference type="EMBL" id="CCA27132.1"/>
    </source>
</evidence>
<dbReference type="EMBL" id="FR824505">
    <property type="protein sequence ID" value="CCA27132.1"/>
    <property type="molecule type" value="Genomic_DNA"/>
</dbReference>
<dbReference type="HOGENOM" id="CLU_614662_0_0_1"/>
<accession>F0X050</accession>
<feature type="region of interest" description="Disordered" evidence="2">
    <location>
        <begin position="224"/>
        <end position="271"/>
    </location>
</feature>
<feature type="region of interest" description="Disordered" evidence="2">
    <location>
        <begin position="95"/>
        <end position="128"/>
    </location>
</feature>
<evidence type="ECO:0000256" key="2">
    <source>
        <dbReference type="SAM" id="MobiDB-lite"/>
    </source>
</evidence>
<feature type="coiled-coil region" evidence="1">
    <location>
        <begin position="293"/>
        <end position="327"/>
    </location>
</feature>
<gene>
    <name evidence="3" type="primary">AlNc14C463G11788</name>
    <name evidence="3" type="ORF">ALNC14_132760</name>
</gene>
<proteinExistence type="predicted"/>
<keyword evidence="1" id="KW-0175">Coiled coil</keyword>
<protein>
    <submittedName>
        <fullName evidence="3">Uncharacterized protein AlNc14C463G11788</fullName>
    </submittedName>
</protein>
<feature type="compositionally biased region" description="Low complexity" evidence="2">
    <location>
        <begin position="227"/>
        <end position="243"/>
    </location>
</feature>
<sequence>MTLPAASAASTAAEKASQQYLECRRKVTTILEEINKYDASMEDLFTQLTRLQSLSHTKSIGTIQVTIVEASEKVPGLNNAAIMVHLDREIHEEVKEVESKEISEEIEPSSDASESVDEIQAEEDAEDEIEKPFTQKIKGKIMVVKWGDEAAFPATILFDPVLSREAVVTITISDSSPDENDLKLRDDGSVLKEIEIPVSSLIEKNVYDEWIHIKVEVNDKADDNVHLSSSPEVESTSLSPSESNVDASAEEPESIDSQVEDSTSANTRDEKIPKLHVQARYTISESEAINLKAIALARKKQEAESSLEILENDATLLRSKYERLSAVHRTLLASNKTSNLMERIAANKAAAKTPMQQLQDSIRSAFTPERRQIMFSFAMFLGSAALFHFQGEKLLA</sequence>
<organism evidence="3">
    <name type="scientific">Albugo laibachii Nc14</name>
    <dbReference type="NCBI Taxonomy" id="890382"/>
    <lineage>
        <taxon>Eukaryota</taxon>
        <taxon>Sar</taxon>
        <taxon>Stramenopiles</taxon>
        <taxon>Oomycota</taxon>
        <taxon>Peronosporomycetes</taxon>
        <taxon>Albuginales</taxon>
        <taxon>Albuginaceae</taxon>
        <taxon>Albugo</taxon>
    </lineage>
</organism>
<evidence type="ECO:0000256" key="1">
    <source>
        <dbReference type="SAM" id="Coils"/>
    </source>
</evidence>
<name>F0X050_9STRA</name>
<reference evidence="3" key="1">
    <citation type="journal article" date="2011" name="PLoS Biol.">
        <title>Gene gain and loss during evolution of obligate parasitism in the white rust pathogen of Arabidopsis thaliana.</title>
        <authorList>
            <person name="Kemen E."/>
            <person name="Gardiner A."/>
            <person name="Schultz-Larsen T."/>
            <person name="Kemen A.C."/>
            <person name="Balmuth A.L."/>
            <person name="Robert-Seilaniantz A."/>
            <person name="Bailey K."/>
            <person name="Holub E."/>
            <person name="Studholme D.J."/>
            <person name="Maclean D."/>
            <person name="Jones J.D."/>
        </authorList>
    </citation>
    <scope>NUCLEOTIDE SEQUENCE</scope>
</reference>
<dbReference type="AlphaFoldDB" id="F0X050"/>
<feature type="compositionally biased region" description="Acidic residues" evidence="2">
    <location>
        <begin position="104"/>
        <end position="128"/>
    </location>
</feature>
<feature type="compositionally biased region" description="Polar residues" evidence="2">
    <location>
        <begin position="255"/>
        <end position="266"/>
    </location>
</feature>
<reference evidence="3" key="2">
    <citation type="submission" date="2011-02" db="EMBL/GenBank/DDBJ databases">
        <authorList>
            <person name="MacLean D."/>
        </authorList>
    </citation>
    <scope>NUCLEOTIDE SEQUENCE</scope>
</reference>